<feature type="transmembrane region" description="Helical" evidence="2">
    <location>
        <begin position="197"/>
        <end position="216"/>
    </location>
</feature>
<gene>
    <name evidence="3" type="ORF">SAMN02745126_02096</name>
</gene>
<proteinExistence type="predicted"/>
<protein>
    <recommendedName>
        <fullName evidence="5">4-amino-4-deoxy-L-arabinose transferase</fullName>
    </recommendedName>
</protein>
<feature type="transmembrane region" description="Helical" evidence="2">
    <location>
        <begin position="174"/>
        <end position="190"/>
    </location>
</feature>
<keyword evidence="4" id="KW-1185">Reference proteome</keyword>
<feature type="region of interest" description="Disordered" evidence="1">
    <location>
        <begin position="561"/>
        <end position="592"/>
    </location>
</feature>
<evidence type="ECO:0000313" key="3">
    <source>
        <dbReference type="EMBL" id="SJZ73866.1"/>
    </source>
</evidence>
<dbReference type="STRING" id="225324.SAMN02745126_02096"/>
<accession>A0A1T4N417</accession>
<feature type="transmembrane region" description="Helical" evidence="2">
    <location>
        <begin position="32"/>
        <end position="53"/>
    </location>
</feature>
<keyword evidence="2" id="KW-0472">Membrane</keyword>
<evidence type="ECO:0000256" key="1">
    <source>
        <dbReference type="SAM" id="MobiDB-lite"/>
    </source>
</evidence>
<keyword evidence="2" id="KW-0812">Transmembrane</keyword>
<organism evidence="3 4">
    <name type="scientific">Enhydrobacter aerosaccus</name>
    <dbReference type="NCBI Taxonomy" id="225324"/>
    <lineage>
        <taxon>Bacteria</taxon>
        <taxon>Pseudomonadati</taxon>
        <taxon>Pseudomonadota</taxon>
        <taxon>Alphaproteobacteria</taxon>
        <taxon>Hyphomicrobiales</taxon>
        <taxon>Enhydrobacter</taxon>
    </lineage>
</organism>
<evidence type="ECO:0008006" key="5">
    <source>
        <dbReference type="Google" id="ProtNLM"/>
    </source>
</evidence>
<feature type="transmembrane region" description="Helical" evidence="2">
    <location>
        <begin position="222"/>
        <end position="240"/>
    </location>
</feature>
<keyword evidence="2" id="KW-1133">Transmembrane helix</keyword>
<dbReference type="OrthoDB" id="7993201at2"/>
<feature type="transmembrane region" description="Helical" evidence="2">
    <location>
        <begin position="138"/>
        <end position="154"/>
    </location>
</feature>
<feature type="transmembrane region" description="Helical" evidence="2">
    <location>
        <begin position="247"/>
        <end position="267"/>
    </location>
</feature>
<feature type="transmembrane region" description="Helical" evidence="2">
    <location>
        <begin position="319"/>
        <end position="336"/>
    </location>
</feature>
<reference evidence="4" key="1">
    <citation type="submission" date="2017-02" db="EMBL/GenBank/DDBJ databases">
        <authorList>
            <person name="Varghese N."/>
            <person name="Submissions S."/>
        </authorList>
    </citation>
    <scope>NUCLEOTIDE SEQUENCE [LARGE SCALE GENOMIC DNA]</scope>
    <source>
        <strain evidence="4">ATCC 27094</strain>
    </source>
</reference>
<feature type="transmembrane region" description="Helical" evidence="2">
    <location>
        <begin position="112"/>
        <end position="131"/>
    </location>
</feature>
<evidence type="ECO:0000313" key="4">
    <source>
        <dbReference type="Proteomes" id="UP000190092"/>
    </source>
</evidence>
<feature type="transmembrane region" description="Helical" evidence="2">
    <location>
        <begin position="370"/>
        <end position="395"/>
    </location>
</feature>
<dbReference type="RefSeq" id="WP_085933817.1">
    <property type="nucleotide sequence ID" value="NZ_FUWJ01000002.1"/>
</dbReference>
<sequence>MAAIAGNDRPLSFGPPTPSVARLLAVWALSDAPLAAVLLLAALPVLIGIWDLLSPPLVLSQEMTWDLLFNLAGAWQMYLGHVPHVDFHEPVGQLNFALTAMGFNVVGVGPRAFLAGAILMTGVIFLSASIVAWRRLPALPAAIFVAFVSLLALMPANVGDEPNAYSFAMSYNRYGWSCIAILFLILFLPPRRGDGRALASAWSDIAIAIALLLAMFYLKMTYFVVGLAALPVAALVCSHVRGALFGWYLLALGMMALALAPVNHAYWADLFAAAEAGQLRDTLTFHINNFFGHTAEYAPYIAALAIAVWMAWRGDAPMRLPMATAFILATALVLLSQNAQTHGLPAAVIIAFLFYDILRERRLQVRPGSSIALLLSLLVFPLLSIAAALVSLTGYELKASRQTLQTVDGTNLHGLAVPAEKSGLLAAFANPRGDYHLLNRARMVSTRYELSPSEYVDTLLDAVALLGTVSGRHRRIVVLDQVNPLPFMLGQVPPRGGNLWSGPGAPVQPAQHVFAEADCVLIPKFSTYSPWTKAAVELYGPYLRRHFAVRAESQSWIMMGRKSPSAPADHDAPRPGFLSTVKSVETDSSDAP</sequence>
<name>A0A1T4N417_9HYPH</name>
<evidence type="ECO:0000256" key="2">
    <source>
        <dbReference type="SAM" id="Phobius"/>
    </source>
</evidence>
<feature type="transmembrane region" description="Helical" evidence="2">
    <location>
        <begin position="342"/>
        <end position="358"/>
    </location>
</feature>
<dbReference type="Proteomes" id="UP000190092">
    <property type="component" value="Unassembled WGS sequence"/>
</dbReference>
<feature type="transmembrane region" description="Helical" evidence="2">
    <location>
        <begin position="297"/>
        <end position="312"/>
    </location>
</feature>
<dbReference type="AlphaFoldDB" id="A0A1T4N417"/>
<dbReference type="EMBL" id="FUWJ01000002">
    <property type="protein sequence ID" value="SJZ73866.1"/>
    <property type="molecule type" value="Genomic_DNA"/>
</dbReference>